<keyword evidence="2" id="KW-1185">Reference proteome</keyword>
<evidence type="ECO:0000313" key="1">
    <source>
        <dbReference type="EMBL" id="MBJ7542958.1"/>
    </source>
</evidence>
<sequence>MSWTDERVDLLKKLWADGLSASQIATKLGEVTRNAVIGKVHRLGLAGRATTSRIRTARPRSNIALFPTRSPQVQYRTFGNTALKISPEPEQRKPATIIPLTLPDLEPAPEGLIRLVDLKENMCHWPVGDPMEDGFHFCGRRKNSGSPYCEHHSAIAYNPVAKKRRAM</sequence>
<accession>A0A8I1G9D6</accession>
<gene>
    <name evidence="1" type="ORF">JDN41_05245</name>
</gene>
<comment type="caution">
    <text evidence="1">The sequence shown here is derived from an EMBL/GenBank/DDBJ whole genome shotgun (WGS) entry which is preliminary data.</text>
</comment>
<name>A0A8I1G9D6_9HYPH</name>
<dbReference type="EMBL" id="JAEMUK010000010">
    <property type="protein sequence ID" value="MBJ7542958.1"/>
    <property type="molecule type" value="Genomic_DNA"/>
</dbReference>
<dbReference type="InterPro" id="IPR011681">
    <property type="entry name" value="GcrA"/>
</dbReference>
<dbReference type="AlphaFoldDB" id="A0A8I1G9D6"/>
<proteinExistence type="predicted"/>
<dbReference type="RefSeq" id="WP_013419982.1">
    <property type="nucleotide sequence ID" value="NZ_JAEMUK010000010.1"/>
</dbReference>
<dbReference type="Gene3D" id="1.10.10.60">
    <property type="entry name" value="Homeodomain-like"/>
    <property type="match status" value="1"/>
</dbReference>
<dbReference type="Proteomes" id="UP000623250">
    <property type="component" value="Unassembled WGS sequence"/>
</dbReference>
<evidence type="ECO:0000313" key="2">
    <source>
        <dbReference type="Proteomes" id="UP000623250"/>
    </source>
</evidence>
<protein>
    <submittedName>
        <fullName evidence="1">GcrA cell cycle regulator</fullName>
    </submittedName>
</protein>
<reference evidence="1 2" key="1">
    <citation type="submission" date="2020-12" db="EMBL/GenBank/DDBJ databases">
        <title>Revised draft genomes of Rhodomicrobium vannielii ATCC 17100 and Rhodomicrobium udaipurense JA643.</title>
        <authorList>
            <person name="Conners E.M."/>
            <person name="Davenport E.J."/>
            <person name="Bose A."/>
        </authorList>
    </citation>
    <scope>NUCLEOTIDE SEQUENCE [LARGE SCALE GENOMIC DNA]</scope>
    <source>
        <strain evidence="1 2">JA643</strain>
    </source>
</reference>
<organism evidence="1 2">
    <name type="scientific">Rhodomicrobium udaipurense</name>
    <dbReference type="NCBI Taxonomy" id="1202716"/>
    <lineage>
        <taxon>Bacteria</taxon>
        <taxon>Pseudomonadati</taxon>
        <taxon>Pseudomonadota</taxon>
        <taxon>Alphaproteobacteria</taxon>
        <taxon>Hyphomicrobiales</taxon>
        <taxon>Hyphomicrobiaceae</taxon>
        <taxon>Rhodomicrobium</taxon>
    </lineage>
</organism>
<dbReference type="Pfam" id="PF07750">
    <property type="entry name" value="GcrA"/>
    <property type="match status" value="1"/>
</dbReference>